<dbReference type="Proteomes" id="UP000886595">
    <property type="component" value="Unassembled WGS sequence"/>
</dbReference>
<keyword evidence="3" id="KW-1185">Reference proteome</keyword>
<gene>
    <name evidence="2" type="ORF">Bca52824_018950</name>
</gene>
<protein>
    <submittedName>
        <fullName evidence="2">Uncharacterized protein</fullName>
    </submittedName>
</protein>
<organism evidence="2 3">
    <name type="scientific">Brassica carinata</name>
    <name type="common">Ethiopian mustard</name>
    <name type="synonym">Abyssinian cabbage</name>
    <dbReference type="NCBI Taxonomy" id="52824"/>
    <lineage>
        <taxon>Eukaryota</taxon>
        <taxon>Viridiplantae</taxon>
        <taxon>Streptophyta</taxon>
        <taxon>Embryophyta</taxon>
        <taxon>Tracheophyta</taxon>
        <taxon>Spermatophyta</taxon>
        <taxon>Magnoliopsida</taxon>
        <taxon>eudicotyledons</taxon>
        <taxon>Gunneridae</taxon>
        <taxon>Pentapetalae</taxon>
        <taxon>rosids</taxon>
        <taxon>malvids</taxon>
        <taxon>Brassicales</taxon>
        <taxon>Brassicaceae</taxon>
        <taxon>Brassiceae</taxon>
        <taxon>Brassica</taxon>
    </lineage>
</organism>
<proteinExistence type="predicted"/>
<evidence type="ECO:0000313" key="3">
    <source>
        <dbReference type="Proteomes" id="UP000886595"/>
    </source>
</evidence>
<feature type="compositionally biased region" description="Acidic residues" evidence="1">
    <location>
        <begin position="63"/>
        <end position="74"/>
    </location>
</feature>
<dbReference type="EMBL" id="JAAMPC010000004">
    <property type="protein sequence ID" value="KAG2315828.1"/>
    <property type="molecule type" value="Genomic_DNA"/>
</dbReference>
<evidence type="ECO:0000256" key="1">
    <source>
        <dbReference type="SAM" id="MobiDB-lite"/>
    </source>
</evidence>
<name>A0A8X7VPV1_BRACI</name>
<evidence type="ECO:0000313" key="2">
    <source>
        <dbReference type="EMBL" id="KAG2315828.1"/>
    </source>
</evidence>
<feature type="region of interest" description="Disordered" evidence="1">
    <location>
        <begin position="1"/>
        <end position="89"/>
    </location>
</feature>
<reference evidence="2 3" key="1">
    <citation type="submission" date="2020-02" db="EMBL/GenBank/DDBJ databases">
        <authorList>
            <person name="Ma Q."/>
            <person name="Huang Y."/>
            <person name="Song X."/>
            <person name="Pei D."/>
        </authorList>
    </citation>
    <scope>NUCLEOTIDE SEQUENCE [LARGE SCALE GENOMIC DNA]</scope>
    <source>
        <strain evidence="2">Sxm20200214</strain>
        <tissue evidence="2">Leaf</tissue>
    </source>
</reference>
<sequence>MTETPEEGLQRGSATATKTNGVISEPITVLVKAAMAGTSGEENDSEDDVPGDKGSESVVEGVKDEDEKEEDDDEVTNRRIPKSGLDFES</sequence>
<feature type="compositionally biased region" description="Polar residues" evidence="1">
    <location>
        <begin position="12"/>
        <end position="22"/>
    </location>
</feature>
<dbReference type="AlphaFoldDB" id="A0A8X7VPV1"/>
<accession>A0A8X7VPV1</accession>
<comment type="caution">
    <text evidence="2">The sequence shown here is derived from an EMBL/GenBank/DDBJ whole genome shotgun (WGS) entry which is preliminary data.</text>
</comment>